<dbReference type="GO" id="GO:0005634">
    <property type="term" value="C:nucleus"/>
    <property type="evidence" value="ECO:0007669"/>
    <property type="project" value="UniProtKB-SubCell"/>
</dbReference>
<dbReference type="PRINTS" id="PR00367">
    <property type="entry name" value="ETHRSPELEMNT"/>
</dbReference>
<dbReference type="InterPro" id="IPR016177">
    <property type="entry name" value="DNA-bd_dom_sf"/>
</dbReference>
<evidence type="ECO:0000256" key="9">
    <source>
        <dbReference type="SAM" id="MobiDB-lite"/>
    </source>
</evidence>
<evidence type="ECO:0000256" key="1">
    <source>
        <dbReference type="ARBA" id="ARBA00004123"/>
    </source>
</evidence>
<feature type="compositionally biased region" description="Low complexity" evidence="9">
    <location>
        <begin position="78"/>
        <end position="96"/>
    </location>
</feature>
<dbReference type="Gene3D" id="3.30.730.10">
    <property type="entry name" value="AP2/ERF domain"/>
    <property type="match status" value="1"/>
</dbReference>
<protein>
    <recommendedName>
        <fullName evidence="10">AP2/ERF domain-containing protein</fullName>
    </recommendedName>
</protein>
<organism evidence="11 12">
    <name type="scientific">Coffea canephora</name>
    <name type="common">Robusta coffee</name>
    <dbReference type="NCBI Taxonomy" id="49390"/>
    <lineage>
        <taxon>Eukaryota</taxon>
        <taxon>Viridiplantae</taxon>
        <taxon>Streptophyta</taxon>
        <taxon>Embryophyta</taxon>
        <taxon>Tracheophyta</taxon>
        <taxon>Spermatophyta</taxon>
        <taxon>Magnoliopsida</taxon>
        <taxon>eudicotyledons</taxon>
        <taxon>Gunneridae</taxon>
        <taxon>Pentapetalae</taxon>
        <taxon>asterids</taxon>
        <taxon>lamiids</taxon>
        <taxon>Gentianales</taxon>
        <taxon>Rubiaceae</taxon>
        <taxon>Ixoroideae</taxon>
        <taxon>Gardenieae complex</taxon>
        <taxon>Bertiereae - Coffeeae clade</taxon>
        <taxon>Coffeeae</taxon>
        <taxon>Coffea</taxon>
    </lineage>
</organism>
<evidence type="ECO:0000256" key="5">
    <source>
        <dbReference type="ARBA" id="ARBA00023159"/>
    </source>
</evidence>
<dbReference type="PANTHER" id="PTHR31839:SF42">
    <property type="entry name" value="DEHYDRATION-RESPONSIVE ELEMENT-BINDING PROTEIN 1F"/>
    <property type="match status" value="1"/>
</dbReference>
<keyword evidence="2" id="KW-0611">Plant defense</keyword>
<comment type="similarity">
    <text evidence="8">Belongs to the AP2/ERF transcription factor family. ERF subfamily.</text>
</comment>
<dbReference type="GO" id="GO:0003700">
    <property type="term" value="F:DNA-binding transcription factor activity"/>
    <property type="evidence" value="ECO:0007669"/>
    <property type="project" value="InterPro"/>
</dbReference>
<feature type="region of interest" description="Disordered" evidence="9">
    <location>
        <begin position="78"/>
        <end position="135"/>
    </location>
</feature>
<dbReference type="EMBL" id="HG739108">
    <property type="protein sequence ID" value="CDP06968.1"/>
    <property type="molecule type" value="Genomic_DNA"/>
</dbReference>
<evidence type="ECO:0000256" key="8">
    <source>
        <dbReference type="ARBA" id="ARBA00024343"/>
    </source>
</evidence>
<evidence type="ECO:0000256" key="4">
    <source>
        <dbReference type="ARBA" id="ARBA00023125"/>
    </source>
</evidence>
<keyword evidence="4" id="KW-0238">DNA-binding</keyword>
<dbReference type="InParanoid" id="A0A068UH45"/>
<comment type="subcellular location">
    <subcellularLocation>
        <location evidence="1">Nucleus</location>
    </subcellularLocation>
</comment>
<dbReference type="Gramene" id="CDP06968">
    <property type="protein sequence ID" value="CDP06968"/>
    <property type="gene ID" value="GSCOC_T00024032001"/>
</dbReference>
<evidence type="ECO:0000313" key="11">
    <source>
        <dbReference type="EMBL" id="CDP06968.1"/>
    </source>
</evidence>
<feature type="domain" description="AP2/ERF" evidence="10">
    <location>
        <begin position="141"/>
        <end position="198"/>
    </location>
</feature>
<dbReference type="PROSITE" id="PS51032">
    <property type="entry name" value="AP2_ERF"/>
    <property type="match status" value="1"/>
</dbReference>
<dbReference type="Proteomes" id="UP000295252">
    <property type="component" value="Chromosome I"/>
</dbReference>
<dbReference type="PANTHER" id="PTHR31839">
    <property type="entry name" value="DEHYDRATION-RESPONSIVE ELEMENT-BINDING PROTEIN 1D"/>
    <property type="match status" value="1"/>
</dbReference>
<dbReference type="InterPro" id="IPR036955">
    <property type="entry name" value="AP2/ERF_dom_sf"/>
</dbReference>
<dbReference type="CDD" id="cd00018">
    <property type="entry name" value="AP2"/>
    <property type="match status" value="1"/>
</dbReference>
<evidence type="ECO:0000259" key="10">
    <source>
        <dbReference type="PROSITE" id="PS51032"/>
    </source>
</evidence>
<evidence type="ECO:0000313" key="12">
    <source>
        <dbReference type="Proteomes" id="UP000295252"/>
    </source>
</evidence>
<keyword evidence="3" id="KW-0805">Transcription regulation</keyword>
<dbReference type="OrthoDB" id="676764at2759"/>
<keyword evidence="6" id="KW-0804">Transcription</keyword>
<sequence>MSIIYAARAFPHFCVPLSVHCVGWPVDLTLPSGLYALIFPYIYYKKFSINFPCFHCKMKKSLLKNNCGNMDFEGYHSSTSPSSSSSSPSSSSSSSSDDNCNVTAKSCKEKSAKTNEQQGPFLASHKRKAGRRKFKETRHPIYRGVRRRNGNKWVCEMREPNKKTRIWLGTFQTPEMAARAHDVAALALRGDDAALNFADSAWRVARAQSSLASDIQIAALQAAQAFRPSLVDANPSSSSSPKNICCHSATMFVDEEAVFNMPALIDNMAEGMLLTPPAMKKGFHWDNGEGDDIELTLWRD</sequence>
<dbReference type="Pfam" id="PF00847">
    <property type="entry name" value="AP2"/>
    <property type="match status" value="1"/>
</dbReference>
<dbReference type="FunFam" id="3.30.730.10:FF:000001">
    <property type="entry name" value="Ethylene-responsive transcription factor 2"/>
    <property type="match status" value="1"/>
</dbReference>
<dbReference type="AlphaFoldDB" id="A0A068UH45"/>
<dbReference type="PhylomeDB" id="A0A068UH45"/>
<dbReference type="InterPro" id="IPR045277">
    <property type="entry name" value="DRE1A-I"/>
</dbReference>
<feature type="compositionally biased region" description="Basic residues" evidence="9">
    <location>
        <begin position="124"/>
        <end position="135"/>
    </location>
</feature>
<dbReference type="GO" id="GO:0003677">
    <property type="term" value="F:DNA binding"/>
    <property type="evidence" value="ECO:0007669"/>
    <property type="project" value="UniProtKB-KW"/>
</dbReference>
<name>A0A068UH45_COFCA</name>
<evidence type="ECO:0000256" key="6">
    <source>
        <dbReference type="ARBA" id="ARBA00023163"/>
    </source>
</evidence>
<dbReference type="OMA" id="NFPGSAW"/>
<accession>A0A068UH45</accession>
<evidence type="ECO:0000256" key="3">
    <source>
        <dbReference type="ARBA" id="ARBA00023015"/>
    </source>
</evidence>
<keyword evidence="7" id="KW-0539">Nucleus</keyword>
<keyword evidence="5" id="KW-0010">Activator</keyword>
<reference evidence="12" key="1">
    <citation type="journal article" date="2014" name="Science">
        <title>The coffee genome provides insight into the convergent evolution of caffeine biosynthesis.</title>
        <authorList>
            <person name="Denoeud F."/>
            <person name="Carretero-Paulet L."/>
            <person name="Dereeper A."/>
            <person name="Droc G."/>
            <person name="Guyot R."/>
            <person name="Pietrella M."/>
            <person name="Zheng C."/>
            <person name="Alberti A."/>
            <person name="Anthony F."/>
            <person name="Aprea G."/>
            <person name="Aury J.M."/>
            <person name="Bento P."/>
            <person name="Bernard M."/>
            <person name="Bocs S."/>
            <person name="Campa C."/>
            <person name="Cenci A."/>
            <person name="Combes M.C."/>
            <person name="Crouzillat D."/>
            <person name="Da Silva C."/>
            <person name="Daddiego L."/>
            <person name="De Bellis F."/>
            <person name="Dussert S."/>
            <person name="Garsmeur O."/>
            <person name="Gayraud T."/>
            <person name="Guignon V."/>
            <person name="Jahn K."/>
            <person name="Jamilloux V."/>
            <person name="Joet T."/>
            <person name="Labadie K."/>
            <person name="Lan T."/>
            <person name="Leclercq J."/>
            <person name="Lepelley M."/>
            <person name="Leroy T."/>
            <person name="Li L.T."/>
            <person name="Librado P."/>
            <person name="Lopez L."/>
            <person name="Munoz A."/>
            <person name="Noel B."/>
            <person name="Pallavicini A."/>
            <person name="Perrotta G."/>
            <person name="Poncet V."/>
            <person name="Pot D."/>
            <person name="Priyono X."/>
            <person name="Rigoreau M."/>
            <person name="Rouard M."/>
            <person name="Rozas J."/>
            <person name="Tranchant-Dubreuil C."/>
            <person name="VanBuren R."/>
            <person name="Zhang Q."/>
            <person name="Andrade A.C."/>
            <person name="Argout X."/>
            <person name="Bertrand B."/>
            <person name="de Kochko A."/>
            <person name="Graziosi G."/>
            <person name="Henry R.J."/>
            <person name="Jayarama X."/>
            <person name="Ming R."/>
            <person name="Nagai C."/>
            <person name="Rounsley S."/>
            <person name="Sankoff D."/>
            <person name="Giuliano G."/>
            <person name="Albert V.A."/>
            <person name="Wincker P."/>
            <person name="Lashermes P."/>
        </authorList>
    </citation>
    <scope>NUCLEOTIDE SEQUENCE [LARGE SCALE GENOMIC DNA]</scope>
    <source>
        <strain evidence="12">cv. DH200-94</strain>
    </source>
</reference>
<proteinExistence type="inferred from homology"/>
<dbReference type="InterPro" id="IPR001471">
    <property type="entry name" value="AP2/ERF_dom"/>
</dbReference>
<dbReference type="SUPFAM" id="SSF54171">
    <property type="entry name" value="DNA-binding domain"/>
    <property type="match status" value="1"/>
</dbReference>
<keyword evidence="12" id="KW-1185">Reference proteome</keyword>
<gene>
    <name evidence="11" type="ORF">GSCOC_T00024032001</name>
</gene>
<evidence type="ECO:0000256" key="2">
    <source>
        <dbReference type="ARBA" id="ARBA00022821"/>
    </source>
</evidence>
<dbReference type="SMART" id="SM00380">
    <property type="entry name" value="AP2"/>
    <property type="match status" value="1"/>
</dbReference>
<dbReference type="GO" id="GO:0006952">
    <property type="term" value="P:defense response"/>
    <property type="evidence" value="ECO:0007669"/>
    <property type="project" value="UniProtKB-KW"/>
</dbReference>
<evidence type="ECO:0000256" key="7">
    <source>
        <dbReference type="ARBA" id="ARBA00023242"/>
    </source>
</evidence>